<name>A0A0E9Q6L0_ANGAN</name>
<reference evidence="1" key="2">
    <citation type="journal article" date="2015" name="Fish Shellfish Immunol.">
        <title>Early steps in the European eel (Anguilla anguilla)-Vibrio vulnificus interaction in the gills: Role of the RtxA13 toxin.</title>
        <authorList>
            <person name="Callol A."/>
            <person name="Pajuelo D."/>
            <person name="Ebbesson L."/>
            <person name="Teles M."/>
            <person name="MacKenzie S."/>
            <person name="Amaro C."/>
        </authorList>
    </citation>
    <scope>NUCLEOTIDE SEQUENCE</scope>
</reference>
<organism evidence="1">
    <name type="scientific">Anguilla anguilla</name>
    <name type="common">European freshwater eel</name>
    <name type="synonym">Muraena anguilla</name>
    <dbReference type="NCBI Taxonomy" id="7936"/>
    <lineage>
        <taxon>Eukaryota</taxon>
        <taxon>Metazoa</taxon>
        <taxon>Chordata</taxon>
        <taxon>Craniata</taxon>
        <taxon>Vertebrata</taxon>
        <taxon>Euteleostomi</taxon>
        <taxon>Actinopterygii</taxon>
        <taxon>Neopterygii</taxon>
        <taxon>Teleostei</taxon>
        <taxon>Anguilliformes</taxon>
        <taxon>Anguillidae</taxon>
        <taxon>Anguilla</taxon>
    </lineage>
</organism>
<proteinExistence type="predicted"/>
<sequence length="25" mass="2900">MCYVSGSLKHYRHCSYGNPEQLDLV</sequence>
<protein>
    <submittedName>
        <fullName evidence="1">Uncharacterized protein</fullName>
    </submittedName>
</protein>
<reference evidence="1" key="1">
    <citation type="submission" date="2014-11" db="EMBL/GenBank/DDBJ databases">
        <authorList>
            <person name="Amaro Gonzalez C."/>
        </authorList>
    </citation>
    <scope>NUCLEOTIDE SEQUENCE</scope>
</reference>
<dbReference type="EMBL" id="GBXM01096056">
    <property type="protein sequence ID" value="JAH12521.1"/>
    <property type="molecule type" value="Transcribed_RNA"/>
</dbReference>
<evidence type="ECO:0000313" key="1">
    <source>
        <dbReference type="EMBL" id="JAH12521.1"/>
    </source>
</evidence>
<accession>A0A0E9Q6L0</accession>
<dbReference type="AlphaFoldDB" id="A0A0E9Q6L0"/>